<dbReference type="InterPro" id="IPR017985">
    <property type="entry name" value="MeTrfase_CN4_CS"/>
</dbReference>
<dbReference type="REBASE" id="152489">
    <property type="entry name" value="M.Ble401III"/>
</dbReference>
<dbReference type="InterPro" id="IPR002941">
    <property type="entry name" value="DNA_methylase_N4/N6"/>
</dbReference>
<dbReference type="PRINTS" id="PR00508">
    <property type="entry name" value="S21N4MTFRASE"/>
</dbReference>
<evidence type="ECO:0000313" key="10">
    <source>
        <dbReference type="EMBL" id="AUI68050.1"/>
    </source>
</evidence>
<keyword evidence="2 10" id="KW-0489">Methyltransferase</keyword>
<keyword evidence="5" id="KW-0680">Restriction system</keyword>
<dbReference type="Gene3D" id="3.40.50.150">
    <property type="entry name" value="Vaccinia Virus protein VP39"/>
    <property type="match status" value="1"/>
</dbReference>
<evidence type="ECO:0000256" key="3">
    <source>
        <dbReference type="ARBA" id="ARBA00022679"/>
    </source>
</evidence>
<evidence type="ECO:0000256" key="4">
    <source>
        <dbReference type="ARBA" id="ARBA00022691"/>
    </source>
</evidence>
<dbReference type="RefSeq" id="WP_062147937.1">
    <property type="nucleotide sequence ID" value="NZ_CP012373.2"/>
</dbReference>
<evidence type="ECO:0000256" key="8">
    <source>
        <dbReference type="RuleBase" id="RU362026"/>
    </source>
</evidence>
<dbReference type="EC" id="2.1.1.-" evidence="8"/>
<dbReference type="SUPFAM" id="SSF53335">
    <property type="entry name" value="S-adenosyl-L-methionine-dependent methyltransferases"/>
    <property type="match status" value="1"/>
</dbReference>
<dbReference type="KEGG" id="blep:AL038_01425"/>
<dbReference type="EMBL" id="CP018889">
    <property type="protein sequence ID" value="AUI68050.1"/>
    <property type="molecule type" value="Genomic_DNA"/>
</dbReference>
<organism evidence="10 11">
    <name type="scientific">Beggiatoa leptomitoformis</name>
    <dbReference type="NCBI Taxonomy" id="288004"/>
    <lineage>
        <taxon>Bacteria</taxon>
        <taxon>Pseudomonadati</taxon>
        <taxon>Pseudomonadota</taxon>
        <taxon>Gammaproteobacteria</taxon>
        <taxon>Thiotrichales</taxon>
        <taxon>Thiotrichaceae</taxon>
        <taxon>Beggiatoa</taxon>
    </lineage>
</organism>
<evidence type="ECO:0000256" key="5">
    <source>
        <dbReference type="ARBA" id="ARBA00022747"/>
    </source>
</evidence>
<reference evidence="11" key="1">
    <citation type="submission" date="2016-12" db="EMBL/GenBank/DDBJ databases">
        <title>Complete Genome Sequence of Beggiatoa leptomitiformis D-401.</title>
        <authorList>
            <person name="Fomenkov A."/>
            <person name="Vincze T."/>
            <person name="Grabovich M."/>
            <person name="Anton B.P."/>
            <person name="Dubinina G."/>
            <person name="Orlova M."/>
            <person name="Belousova E."/>
            <person name="Roberts R.J."/>
        </authorList>
    </citation>
    <scope>NUCLEOTIDE SEQUENCE [LARGE SCALE GENOMIC DNA]</scope>
    <source>
        <strain evidence="11">D-401</strain>
    </source>
</reference>
<dbReference type="InterPro" id="IPR001091">
    <property type="entry name" value="RM_Methyltransferase"/>
</dbReference>
<accession>A0A2N9YC51</accession>
<evidence type="ECO:0000256" key="1">
    <source>
        <dbReference type="ARBA" id="ARBA00010203"/>
    </source>
</evidence>
<proteinExistence type="inferred from homology"/>
<evidence type="ECO:0000259" key="9">
    <source>
        <dbReference type="Pfam" id="PF01555"/>
    </source>
</evidence>
<dbReference type="OrthoDB" id="9816043at2"/>
<sequence length="316" mass="35586">MKTQALKLYYKTPLGQAYLGDSLAFLPQVASESVDLILTSPPFALKRKKEYGNEDEDKYVDWFMGFAGQLHRILKPEGSFVLDLGGAYMPGFPVRSIYQFELLVRLVKEAGFYLAQEFYHYNPARLPAPAEWVNVRRIRVKDSVNVVWWLSKSQNPKADNRKVLKPYSDSMKSLLKNGYTAKLRPSGHDISDKFSRDNGGAIPPNLLELANTDSNSAYQKKCRAAGLKVHPARFPAGFADFFIKFLTDEGDLVFDLFAGSNTTGLVAETLGRRWLASELSEEYLEGSAFRFDSFELEHMVSVKKKILVANSVNTQA</sequence>
<dbReference type="GO" id="GO:0008170">
    <property type="term" value="F:N-methyltransferase activity"/>
    <property type="evidence" value="ECO:0007669"/>
    <property type="project" value="InterPro"/>
</dbReference>
<keyword evidence="6" id="KW-0238">DNA-binding</keyword>
<dbReference type="Pfam" id="PF01555">
    <property type="entry name" value="N6_N4_Mtase"/>
    <property type="match status" value="1"/>
</dbReference>
<keyword evidence="3 10" id="KW-0808">Transferase</keyword>
<evidence type="ECO:0000256" key="6">
    <source>
        <dbReference type="ARBA" id="ARBA00023125"/>
    </source>
</evidence>
<dbReference type="GO" id="GO:0015667">
    <property type="term" value="F:site-specific DNA-methyltransferase (cytosine-N4-specific) activity"/>
    <property type="evidence" value="ECO:0007669"/>
    <property type="project" value="UniProtKB-EC"/>
</dbReference>
<keyword evidence="11" id="KW-1185">Reference proteome</keyword>
<evidence type="ECO:0000256" key="7">
    <source>
        <dbReference type="ARBA" id="ARBA00049120"/>
    </source>
</evidence>
<protein>
    <recommendedName>
        <fullName evidence="8">Methyltransferase</fullName>
        <ecNumber evidence="8">2.1.1.-</ecNumber>
    </recommendedName>
</protein>
<dbReference type="Proteomes" id="UP000234271">
    <property type="component" value="Chromosome"/>
</dbReference>
<evidence type="ECO:0000313" key="11">
    <source>
        <dbReference type="Proteomes" id="UP000234271"/>
    </source>
</evidence>
<dbReference type="STRING" id="288004.AL038_01425"/>
<dbReference type="AlphaFoldDB" id="A0A2N9YC51"/>
<name>A0A2N9YC51_9GAMM</name>
<feature type="domain" description="DNA methylase N-4/N-6" evidence="9">
    <location>
        <begin position="34"/>
        <end position="285"/>
    </location>
</feature>
<evidence type="ECO:0000256" key="2">
    <source>
        <dbReference type="ARBA" id="ARBA00022603"/>
    </source>
</evidence>
<dbReference type="GO" id="GO:0003677">
    <property type="term" value="F:DNA binding"/>
    <property type="evidence" value="ECO:0007669"/>
    <property type="project" value="UniProtKB-KW"/>
</dbReference>
<gene>
    <name evidence="10" type="ORF">BLE401_04595</name>
</gene>
<dbReference type="GO" id="GO:0032259">
    <property type="term" value="P:methylation"/>
    <property type="evidence" value="ECO:0007669"/>
    <property type="project" value="UniProtKB-KW"/>
</dbReference>
<dbReference type="InterPro" id="IPR029063">
    <property type="entry name" value="SAM-dependent_MTases_sf"/>
</dbReference>
<comment type="similarity">
    <text evidence="1">Belongs to the N(4)/N(6)-methyltransferase family. N(4) subfamily.</text>
</comment>
<dbReference type="PROSITE" id="PS00093">
    <property type="entry name" value="N4_MTASE"/>
    <property type="match status" value="1"/>
</dbReference>
<comment type="catalytic activity">
    <reaction evidence="7">
        <text>a 2'-deoxycytidine in DNA + S-adenosyl-L-methionine = an N(4)-methyl-2'-deoxycytidine in DNA + S-adenosyl-L-homocysteine + H(+)</text>
        <dbReference type="Rhea" id="RHEA:16857"/>
        <dbReference type="Rhea" id="RHEA-COMP:11369"/>
        <dbReference type="Rhea" id="RHEA-COMP:13674"/>
        <dbReference type="ChEBI" id="CHEBI:15378"/>
        <dbReference type="ChEBI" id="CHEBI:57856"/>
        <dbReference type="ChEBI" id="CHEBI:59789"/>
        <dbReference type="ChEBI" id="CHEBI:85452"/>
        <dbReference type="ChEBI" id="CHEBI:137933"/>
        <dbReference type="EC" id="2.1.1.113"/>
    </reaction>
</comment>
<keyword evidence="4" id="KW-0949">S-adenosyl-L-methionine</keyword>
<dbReference type="GO" id="GO:0009307">
    <property type="term" value="P:DNA restriction-modification system"/>
    <property type="evidence" value="ECO:0007669"/>
    <property type="project" value="UniProtKB-KW"/>
</dbReference>